<dbReference type="GO" id="GO:0016853">
    <property type="term" value="F:isomerase activity"/>
    <property type="evidence" value="ECO:0007669"/>
    <property type="project" value="UniProtKB-KW"/>
</dbReference>
<feature type="domain" description="Mycothiol-dependent maleylpyruvate isomerase metal-binding" evidence="1">
    <location>
        <begin position="37"/>
        <end position="160"/>
    </location>
</feature>
<dbReference type="Pfam" id="PF11716">
    <property type="entry name" value="MDMPI_N"/>
    <property type="match status" value="1"/>
</dbReference>
<dbReference type="InterPro" id="IPR024344">
    <property type="entry name" value="MDMPI_metal-binding"/>
</dbReference>
<gene>
    <name evidence="2" type="ORF">EDD41_2908</name>
</gene>
<dbReference type="Gene3D" id="1.20.120.450">
    <property type="entry name" value="dinb family like domain"/>
    <property type="match status" value="1"/>
</dbReference>
<dbReference type="EMBL" id="RKHG01000001">
    <property type="protein sequence ID" value="ROR55629.1"/>
    <property type="molecule type" value="Genomic_DNA"/>
</dbReference>
<proteinExistence type="predicted"/>
<dbReference type="Proteomes" id="UP000275749">
    <property type="component" value="Unassembled WGS sequence"/>
</dbReference>
<accession>A0A3N1ZXQ0</accession>
<comment type="caution">
    <text evidence="2">The sequence shown here is derived from an EMBL/GenBank/DDBJ whole genome shotgun (WGS) entry which is preliminary data.</text>
</comment>
<dbReference type="RefSeq" id="WP_123576368.1">
    <property type="nucleotide sequence ID" value="NZ_RKHG01000001.1"/>
</dbReference>
<reference evidence="2 3" key="1">
    <citation type="submission" date="2018-11" db="EMBL/GenBank/DDBJ databases">
        <title>Sequencing the genomes of 1000 actinobacteria strains.</title>
        <authorList>
            <person name="Klenk H.-P."/>
        </authorList>
    </citation>
    <scope>NUCLEOTIDE SEQUENCE [LARGE SCALE GENOMIC DNA]</scope>
    <source>
        <strain evidence="2 3">DSM 10546</strain>
    </source>
</reference>
<dbReference type="GO" id="GO:0046872">
    <property type="term" value="F:metal ion binding"/>
    <property type="evidence" value="ECO:0007669"/>
    <property type="project" value="InterPro"/>
</dbReference>
<dbReference type="InterPro" id="IPR017517">
    <property type="entry name" value="Maleyloyr_isom"/>
</dbReference>
<dbReference type="AlphaFoldDB" id="A0A3N1ZXQ0"/>
<sequence>MSPEEQEPVSLPVSASVAHLRRRKLEATQGLLGDTISISDEDWQQPSRLPGWTRAHVATHIARNADGIRRVVHGLLTHTPSLMYPDSRQRRRDLEAGSRRGALDLQIDLDTSAGQLNDTFSYLQESGSTEEVQVLPGLAMPVHHLMVARLNEVVLHRIDLDHGFSATDVEADIARWLLEWNCSRLGQRTDLPPLRILSSSGLQATVGRPAPEHEVPVDVHGTDAGLLGWLTGRGGPELVGGAERLGIQEL</sequence>
<evidence type="ECO:0000313" key="2">
    <source>
        <dbReference type="EMBL" id="ROR55629.1"/>
    </source>
</evidence>
<organism evidence="2 3">
    <name type="scientific">Luteococcus japonicus</name>
    <dbReference type="NCBI Taxonomy" id="33984"/>
    <lineage>
        <taxon>Bacteria</taxon>
        <taxon>Bacillati</taxon>
        <taxon>Actinomycetota</taxon>
        <taxon>Actinomycetes</taxon>
        <taxon>Propionibacteriales</taxon>
        <taxon>Propionibacteriaceae</taxon>
        <taxon>Luteococcus</taxon>
    </lineage>
</organism>
<name>A0A3N1ZXQ0_9ACTN</name>
<keyword evidence="2" id="KW-0413">Isomerase</keyword>
<dbReference type="NCBIfam" id="TIGR03083">
    <property type="entry name" value="maleylpyruvate isomerase family mycothiol-dependent enzyme"/>
    <property type="match status" value="1"/>
</dbReference>
<keyword evidence="2" id="KW-0670">Pyruvate</keyword>
<dbReference type="InterPro" id="IPR034660">
    <property type="entry name" value="DinB/YfiT-like"/>
</dbReference>
<protein>
    <submittedName>
        <fullName evidence="2">Maleylpyruvate isomerase</fullName>
    </submittedName>
</protein>
<dbReference type="SUPFAM" id="SSF109854">
    <property type="entry name" value="DinB/YfiT-like putative metalloenzymes"/>
    <property type="match status" value="1"/>
</dbReference>
<evidence type="ECO:0000259" key="1">
    <source>
        <dbReference type="Pfam" id="PF11716"/>
    </source>
</evidence>
<evidence type="ECO:0000313" key="3">
    <source>
        <dbReference type="Proteomes" id="UP000275749"/>
    </source>
</evidence>